<evidence type="ECO:0000313" key="3">
    <source>
        <dbReference type="Proteomes" id="UP000095209"/>
    </source>
</evidence>
<dbReference type="PROSITE" id="PS51549">
    <property type="entry name" value="DM13"/>
    <property type="match status" value="1"/>
</dbReference>
<comment type="caution">
    <text evidence="2">The sequence shown here is derived from an EMBL/GenBank/DDBJ whole genome shotgun (WGS) entry which is preliminary data.</text>
</comment>
<dbReference type="Proteomes" id="UP000095209">
    <property type="component" value="Unassembled WGS sequence"/>
</dbReference>
<feature type="domain" description="DM13" evidence="1">
    <location>
        <begin position="7"/>
        <end position="106"/>
    </location>
</feature>
<name>A0A1E5LFK4_9BACI</name>
<organism evidence="2 3">
    <name type="scientific">Bacillus solimangrovi</name>
    <dbReference type="NCBI Taxonomy" id="1305675"/>
    <lineage>
        <taxon>Bacteria</taxon>
        <taxon>Bacillati</taxon>
        <taxon>Bacillota</taxon>
        <taxon>Bacilli</taxon>
        <taxon>Bacillales</taxon>
        <taxon>Bacillaceae</taxon>
        <taxon>Bacillus</taxon>
    </lineage>
</organism>
<evidence type="ECO:0000259" key="1">
    <source>
        <dbReference type="PROSITE" id="PS51549"/>
    </source>
</evidence>
<gene>
    <name evidence="2" type="ORF">BFG57_01885</name>
</gene>
<dbReference type="Pfam" id="PF10517">
    <property type="entry name" value="DM13"/>
    <property type="match status" value="1"/>
</dbReference>
<dbReference type="AlphaFoldDB" id="A0A1E5LFK4"/>
<dbReference type="EMBL" id="MJEH01000022">
    <property type="protein sequence ID" value="OEH92868.1"/>
    <property type="molecule type" value="Genomic_DNA"/>
</dbReference>
<reference evidence="2 3" key="1">
    <citation type="submission" date="2016-08" db="EMBL/GenBank/DDBJ databases">
        <title>Genome of Bacillus solimangrovi GH2-4.</title>
        <authorList>
            <person name="Lim S."/>
            <person name="Kim B.-C."/>
        </authorList>
    </citation>
    <scope>NUCLEOTIDE SEQUENCE [LARGE SCALE GENOMIC DNA]</scope>
    <source>
        <strain evidence="2 3">GH2-4</strain>
    </source>
</reference>
<dbReference type="InterPro" id="IPR019545">
    <property type="entry name" value="DM13_domain"/>
</dbReference>
<sequence length="110" mass="12138">MASNLGGKFELVDDEHIVAGDVMVHEIDGKKIVRFENFESTNGPDLQVYLVSGDKETSEGVSLGKLKGNKGNQNYEIPDDVSLNEGDRIVIWCKAFDVDFGQVILHDVNN</sequence>
<proteinExistence type="predicted"/>
<evidence type="ECO:0000313" key="2">
    <source>
        <dbReference type="EMBL" id="OEH92868.1"/>
    </source>
</evidence>
<dbReference type="STRING" id="1305675.BFG57_01885"/>
<keyword evidence="3" id="KW-1185">Reference proteome</keyword>
<accession>A0A1E5LFK4</accession>
<protein>
    <recommendedName>
        <fullName evidence="1">DM13 domain-containing protein</fullName>
    </recommendedName>
</protein>